<dbReference type="InterPro" id="IPR036047">
    <property type="entry name" value="F-box-like_dom_sf"/>
</dbReference>
<dbReference type="SUPFAM" id="SSF81383">
    <property type="entry name" value="F-box domain"/>
    <property type="match status" value="1"/>
</dbReference>
<keyword evidence="4" id="KW-1185">Reference proteome</keyword>
<accession>G0SDZ3</accession>
<reference evidence="3 4" key="1">
    <citation type="journal article" date="2011" name="Cell">
        <title>Insight into structure and assembly of the nuclear pore complex by utilizing the genome of a eukaryotic thermophile.</title>
        <authorList>
            <person name="Amlacher S."/>
            <person name="Sarges P."/>
            <person name="Flemming D."/>
            <person name="van Noort V."/>
            <person name="Kunze R."/>
            <person name="Devos D.P."/>
            <person name="Arumugam M."/>
            <person name="Bork P."/>
            <person name="Hurt E."/>
        </authorList>
    </citation>
    <scope>NUCLEOTIDE SEQUENCE [LARGE SCALE GENOMIC DNA]</scope>
    <source>
        <strain evidence="4">DSM 1495 / CBS 144.50 / IMI 039719</strain>
    </source>
</reference>
<feature type="compositionally biased region" description="Basic and acidic residues" evidence="1">
    <location>
        <begin position="637"/>
        <end position="656"/>
    </location>
</feature>
<dbReference type="PROSITE" id="PS50181">
    <property type="entry name" value="FBOX"/>
    <property type="match status" value="1"/>
</dbReference>
<dbReference type="CDD" id="cd09917">
    <property type="entry name" value="F-box_SF"/>
    <property type="match status" value="1"/>
</dbReference>
<feature type="region of interest" description="Disordered" evidence="1">
    <location>
        <begin position="637"/>
        <end position="673"/>
    </location>
</feature>
<dbReference type="RefSeq" id="XP_006695689.1">
    <property type="nucleotide sequence ID" value="XM_006695626.1"/>
</dbReference>
<evidence type="ECO:0000256" key="1">
    <source>
        <dbReference type="SAM" id="MobiDB-lite"/>
    </source>
</evidence>
<dbReference type="Pfam" id="PF12937">
    <property type="entry name" value="F-box-like"/>
    <property type="match status" value="1"/>
</dbReference>
<dbReference type="EMBL" id="GL988045">
    <property type="protein sequence ID" value="EGS18744.1"/>
    <property type="molecule type" value="Genomic_DNA"/>
</dbReference>
<dbReference type="InterPro" id="IPR001810">
    <property type="entry name" value="F-box_dom"/>
</dbReference>
<dbReference type="STRING" id="759272.G0SDZ3"/>
<feature type="domain" description="F-box" evidence="2">
    <location>
        <begin position="1"/>
        <end position="47"/>
    </location>
</feature>
<dbReference type="KEGG" id="cthr:CTHT_0053530"/>
<dbReference type="OrthoDB" id="5334391at2759"/>
<dbReference type="AlphaFoldDB" id="G0SDZ3"/>
<evidence type="ECO:0000259" key="2">
    <source>
        <dbReference type="PROSITE" id="PS50181"/>
    </source>
</evidence>
<evidence type="ECO:0000313" key="3">
    <source>
        <dbReference type="EMBL" id="EGS18744.1"/>
    </source>
</evidence>
<dbReference type="OMA" id="HYVIYIW"/>
<dbReference type="HOGENOM" id="CLU_020490_1_0_1"/>
<dbReference type="Proteomes" id="UP000008066">
    <property type="component" value="Unassembled WGS sequence"/>
</dbReference>
<dbReference type="Gene3D" id="1.20.1280.50">
    <property type="match status" value="1"/>
</dbReference>
<organism evidence="4">
    <name type="scientific">Chaetomium thermophilum (strain DSM 1495 / CBS 144.50 / IMI 039719)</name>
    <name type="common">Thermochaetoides thermophila</name>
    <dbReference type="NCBI Taxonomy" id="759272"/>
    <lineage>
        <taxon>Eukaryota</taxon>
        <taxon>Fungi</taxon>
        <taxon>Dikarya</taxon>
        <taxon>Ascomycota</taxon>
        <taxon>Pezizomycotina</taxon>
        <taxon>Sordariomycetes</taxon>
        <taxon>Sordariomycetidae</taxon>
        <taxon>Sordariales</taxon>
        <taxon>Chaetomiaceae</taxon>
        <taxon>Thermochaetoides</taxon>
    </lineage>
</organism>
<name>G0SDZ3_CHATD</name>
<sequence length="714" mass="80840">MGDIIDLPADIFFAIIWYLHPRTAVRCRRVSRRWHAVFSSNLVSRLLLFWNFPRCREVRLAIAVSSIPPTIAARLPVNVQVELADFDTHPLPWSSVFSRVARRYWSLDRAIPYAVEKLDLAQSSHEFGSPFSFWGVAPWRRFLRFNSYKSTFHHPDPMWSYSQEDGVLVYPRAAPSLDAQRSGHVYHILDLATGCQTPVPFDVRCKHIRRVRLAQGVLVIEWAEAVAYHQLNDREVVHRHFVTAFDVIRAPSGRSGNQSGHPSPIWRVEFRSEWKLHFLGLPLNKRDRFFSTHTATHYAVYIWQPNRSLYQDDPIEQILVWDISSPSPCRPSQDPMGDWRPVVPWLVSFKSSGLWNGQSRENGNDSAVGIIQEPPNKAALAAAIAGPQVIRRMTWGELAFYGVRQRTLPRLRGLALDDRNLYIIEEDHAWISGPQSSVDPPRVHFVQSTGIPIIPGPTFPQHPSATASNLATTDAGKPNTPSAAVAAVLNNPVYGPVWLDTCGNDNHSVDMRHCRRADMQPLDCPYCAPVSSSLAFAPCHTHPGSQEAKTMPEAIAKPTLAPSPFPGQAPCWRHHDFPYLTISKVDDLAAGVTVTARRCFVLEALSGFMMPTLGVRFSFNPPWRGVEDAGDIRVDERKGKWSRSVADEDRDHHDKNEDSDEDNESLSSQLPPRAREKRFPQHLWEEMMGVGYIAGDERWLIGQDRQGRITILRF</sequence>
<proteinExistence type="predicted"/>
<dbReference type="GeneID" id="18259391"/>
<evidence type="ECO:0000313" key="4">
    <source>
        <dbReference type="Proteomes" id="UP000008066"/>
    </source>
</evidence>
<gene>
    <name evidence="3" type="ORF">CTHT_0053530</name>
</gene>
<dbReference type="eggNOG" id="ENOG502SFSP">
    <property type="taxonomic scope" value="Eukaryota"/>
</dbReference>
<protein>
    <recommendedName>
        <fullName evidence="2">F-box domain-containing protein</fullName>
    </recommendedName>
</protein>